<proteinExistence type="predicted"/>
<name>A0AAW1TAU5_9CHLO</name>
<protein>
    <submittedName>
        <fullName evidence="2">Uncharacterized protein</fullName>
    </submittedName>
</protein>
<evidence type="ECO:0000313" key="3">
    <source>
        <dbReference type="Proteomes" id="UP001485043"/>
    </source>
</evidence>
<reference evidence="2 3" key="1">
    <citation type="journal article" date="2024" name="Nat. Commun.">
        <title>Phylogenomics reveals the evolutionary origins of lichenization in chlorophyte algae.</title>
        <authorList>
            <person name="Puginier C."/>
            <person name="Libourel C."/>
            <person name="Otte J."/>
            <person name="Skaloud P."/>
            <person name="Haon M."/>
            <person name="Grisel S."/>
            <person name="Petersen M."/>
            <person name="Berrin J.G."/>
            <person name="Delaux P.M."/>
            <person name="Dal Grande F."/>
            <person name="Keller J."/>
        </authorList>
    </citation>
    <scope>NUCLEOTIDE SEQUENCE [LARGE SCALE GENOMIC DNA]</scope>
    <source>
        <strain evidence="2 3">SAG 2523</strain>
    </source>
</reference>
<gene>
    <name evidence="2" type="ORF">WJX84_010277</name>
</gene>
<comment type="caution">
    <text evidence="2">The sequence shown here is derived from an EMBL/GenBank/DDBJ whole genome shotgun (WGS) entry which is preliminary data.</text>
</comment>
<feature type="region of interest" description="Disordered" evidence="1">
    <location>
        <begin position="234"/>
        <end position="261"/>
    </location>
</feature>
<dbReference type="EMBL" id="JALJOV010000180">
    <property type="protein sequence ID" value="KAK9866212.1"/>
    <property type="molecule type" value="Genomic_DNA"/>
</dbReference>
<dbReference type="Proteomes" id="UP001485043">
    <property type="component" value="Unassembled WGS sequence"/>
</dbReference>
<evidence type="ECO:0000313" key="2">
    <source>
        <dbReference type="EMBL" id="KAK9866212.1"/>
    </source>
</evidence>
<evidence type="ECO:0000256" key="1">
    <source>
        <dbReference type="SAM" id="MobiDB-lite"/>
    </source>
</evidence>
<organism evidence="2 3">
    <name type="scientific">Apatococcus fuscideae</name>
    <dbReference type="NCBI Taxonomy" id="2026836"/>
    <lineage>
        <taxon>Eukaryota</taxon>
        <taxon>Viridiplantae</taxon>
        <taxon>Chlorophyta</taxon>
        <taxon>core chlorophytes</taxon>
        <taxon>Trebouxiophyceae</taxon>
        <taxon>Chlorellales</taxon>
        <taxon>Chlorellaceae</taxon>
        <taxon>Apatococcus</taxon>
    </lineage>
</organism>
<keyword evidence="3" id="KW-1185">Reference proteome</keyword>
<sequence length="261" mass="28059">MPSLTPSIDPCQRVFSDVPPVERWRSHFITPQGAVFSIANPDTHVADDIGRCLRHSDDTEITIVRMESGELTVLDIYDEIVMPSNMNWWPLQNLPSNFGTLGIFSGSMPNDCYVTSDLYLLTNLLDDPVEMLSDSRKPRPPECVHGRQLPKCAPPAAPPALLALLPPKHPVGSDGCDLRAAPGTCHSAAISNCQGDFRTSEQLGASAAGSDACSISRTTLRPVRAFSRIYTHSEGSRAGGREEAHCASSQVDPAVPAAPDG</sequence>
<dbReference type="AlphaFoldDB" id="A0AAW1TAU5"/>
<accession>A0AAW1TAU5</accession>